<reference evidence="1 2" key="1">
    <citation type="submission" date="2020-04" db="EMBL/GenBank/DDBJ databases">
        <authorList>
            <person name="De Canck E."/>
        </authorList>
    </citation>
    <scope>NUCLEOTIDE SEQUENCE [LARGE SCALE GENOMIC DNA]</scope>
    <source>
        <strain evidence="1 2">LMG 26845</strain>
    </source>
</reference>
<dbReference type="EMBL" id="CADIJR010000067">
    <property type="protein sequence ID" value="CAB3693737.1"/>
    <property type="molecule type" value="Genomic_DNA"/>
</dbReference>
<proteinExistence type="predicted"/>
<keyword evidence="2" id="KW-1185">Reference proteome</keyword>
<sequence length="62" mass="7367">MYDDIRRQGSSAAEQGAVKLDCPYFRLELMPTWTREPLTQWLAKVRAWEAGWQDQQHSRARM</sequence>
<organism evidence="1 2">
    <name type="scientific">Achromobacter insuavis</name>
    <dbReference type="NCBI Taxonomy" id="1287735"/>
    <lineage>
        <taxon>Bacteria</taxon>
        <taxon>Pseudomonadati</taxon>
        <taxon>Pseudomonadota</taxon>
        <taxon>Betaproteobacteria</taxon>
        <taxon>Burkholderiales</taxon>
        <taxon>Alcaligenaceae</taxon>
        <taxon>Achromobacter</taxon>
    </lineage>
</organism>
<protein>
    <submittedName>
        <fullName evidence="1">Uncharacterized protein</fullName>
    </submittedName>
</protein>
<name>A0A6J5B6V7_9BURK</name>
<accession>A0A6J5B6V7</accession>
<dbReference type="Proteomes" id="UP000507979">
    <property type="component" value="Unassembled WGS sequence"/>
</dbReference>
<dbReference type="RefSeq" id="WP_054431835.1">
    <property type="nucleotide sequence ID" value="NZ_CADIJR010000067.1"/>
</dbReference>
<gene>
    <name evidence="1" type="ORF">LMG26845_04883</name>
</gene>
<dbReference type="GeneID" id="92900770"/>
<dbReference type="NCBIfam" id="NF041856">
    <property type="entry name" value="CrpP_rel_fam"/>
    <property type="match status" value="1"/>
</dbReference>
<evidence type="ECO:0000313" key="2">
    <source>
        <dbReference type="Proteomes" id="UP000507979"/>
    </source>
</evidence>
<dbReference type="InterPro" id="IPR049847">
    <property type="entry name" value="CrpP-rel"/>
</dbReference>
<dbReference type="AlphaFoldDB" id="A0A6J5B6V7"/>
<evidence type="ECO:0000313" key="1">
    <source>
        <dbReference type="EMBL" id="CAB3693737.1"/>
    </source>
</evidence>